<dbReference type="Gene3D" id="3.40.50.720">
    <property type="entry name" value="NAD(P)-binding Rossmann-like Domain"/>
    <property type="match status" value="1"/>
</dbReference>
<feature type="domain" description="Alanine dehydrogenase/pyridine nucleotide transhydrogenase NAD(H)-binding" evidence="6">
    <location>
        <begin position="23"/>
        <end position="60"/>
    </location>
</feature>
<comment type="caution">
    <text evidence="7">The sequence shown here is derived from an EMBL/GenBank/DDBJ whole genome shotgun (WGS) entry which is preliminary data.</text>
</comment>
<organism evidence="7 8">
    <name type="scientific">Dreissena polymorpha</name>
    <name type="common">Zebra mussel</name>
    <name type="synonym">Mytilus polymorpha</name>
    <dbReference type="NCBI Taxonomy" id="45954"/>
    <lineage>
        <taxon>Eukaryota</taxon>
        <taxon>Metazoa</taxon>
        <taxon>Spiralia</taxon>
        <taxon>Lophotrochozoa</taxon>
        <taxon>Mollusca</taxon>
        <taxon>Bivalvia</taxon>
        <taxon>Autobranchia</taxon>
        <taxon>Heteroconchia</taxon>
        <taxon>Euheterodonta</taxon>
        <taxon>Imparidentia</taxon>
        <taxon>Neoheterodontei</taxon>
        <taxon>Myida</taxon>
        <taxon>Dreissenoidea</taxon>
        <taxon>Dreissenidae</taxon>
        <taxon>Dreissena</taxon>
    </lineage>
</organism>
<keyword evidence="3" id="KW-1278">Translocase</keyword>
<dbReference type="InterPro" id="IPR007698">
    <property type="entry name" value="AlaDH/PNT_NAD(H)-bd"/>
</dbReference>
<evidence type="ECO:0000256" key="3">
    <source>
        <dbReference type="ARBA" id="ARBA00022967"/>
    </source>
</evidence>
<evidence type="ECO:0000313" key="8">
    <source>
        <dbReference type="Proteomes" id="UP000828390"/>
    </source>
</evidence>
<dbReference type="GO" id="GO:0005743">
    <property type="term" value="C:mitochondrial inner membrane"/>
    <property type="evidence" value="ECO:0007669"/>
    <property type="project" value="TreeGrafter"/>
</dbReference>
<dbReference type="PANTHER" id="PTHR10160:SF19">
    <property type="entry name" value="PROTON-TRANSLOCATING NAD(P)(+) TRANSHYDROGENASE"/>
    <property type="match status" value="1"/>
</dbReference>
<reference evidence="7" key="1">
    <citation type="journal article" date="2019" name="bioRxiv">
        <title>The Genome of the Zebra Mussel, Dreissena polymorpha: A Resource for Invasive Species Research.</title>
        <authorList>
            <person name="McCartney M.A."/>
            <person name="Auch B."/>
            <person name="Kono T."/>
            <person name="Mallez S."/>
            <person name="Zhang Y."/>
            <person name="Obille A."/>
            <person name="Becker A."/>
            <person name="Abrahante J.E."/>
            <person name="Garbe J."/>
            <person name="Badalamenti J.P."/>
            <person name="Herman A."/>
            <person name="Mangelson H."/>
            <person name="Liachko I."/>
            <person name="Sullivan S."/>
            <person name="Sone E.D."/>
            <person name="Koren S."/>
            <person name="Silverstein K.A.T."/>
            <person name="Beckman K.B."/>
            <person name="Gohl D.M."/>
        </authorList>
    </citation>
    <scope>NUCLEOTIDE SEQUENCE</scope>
    <source>
        <strain evidence="7">Duluth1</strain>
        <tissue evidence="7">Whole animal</tissue>
    </source>
</reference>
<keyword evidence="4" id="KW-0520">NAD</keyword>
<accession>A0A9D4NLG1</accession>
<dbReference type="Proteomes" id="UP000828390">
    <property type="component" value="Unassembled WGS sequence"/>
</dbReference>
<dbReference type="GO" id="GO:0008750">
    <property type="term" value="F:proton-translocating NAD(P)+ transhydrogenase activity"/>
    <property type="evidence" value="ECO:0007669"/>
    <property type="project" value="UniProtKB-EC"/>
</dbReference>
<evidence type="ECO:0000256" key="1">
    <source>
        <dbReference type="ARBA" id="ARBA00012943"/>
    </source>
</evidence>
<evidence type="ECO:0000259" key="6">
    <source>
        <dbReference type="Pfam" id="PF01262"/>
    </source>
</evidence>
<dbReference type="GO" id="GO:0006740">
    <property type="term" value="P:NADPH regeneration"/>
    <property type="evidence" value="ECO:0007669"/>
    <property type="project" value="TreeGrafter"/>
</dbReference>
<comment type="catalytic activity">
    <reaction evidence="5">
        <text>NAD(+) + NADPH + H(+)(in) = NADH + NADP(+) + H(+)(out)</text>
        <dbReference type="Rhea" id="RHEA:47992"/>
        <dbReference type="ChEBI" id="CHEBI:15378"/>
        <dbReference type="ChEBI" id="CHEBI:57540"/>
        <dbReference type="ChEBI" id="CHEBI:57783"/>
        <dbReference type="ChEBI" id="CHEBI:57945"/>
        <dbReference type="ChEBI" id="CHEBI:58349"/>
        <dbReference type="EC" id="7.1.1.1"/>
    </reaction>
</comment>
<dbReference type="Pfam" id="PF01262">
    <property type="entry name" value="AlaDh_PNT_C"/>
    <property type="match status" value="1"/>
</dbReference>
<dbReference type="PANTHER" id="PTHR10160">
    <property type="entry name" value="NAD(P) TRANSHYDROGENASE"/>
    <property type="match status" value="1"/>
</dbReference>
<keyword evidence="2" id="KW-0521">NADP</keyword>
<protein>
    <recommendedName>
        <fullName evidence="1">proton-translocating NAD(P)(+) transhydrogenase</fullName>
        <ecNumber evidence="1">7.1.1.1</ecNumber>
    </recommendedName>
</protein>
<gene>
    <name evidence="7" type="ORF">DPMN_020979</name>
</gene>
<evidence type="ECO:0000256" key="2">
    <source>
        <dbReference type="ARBA" id="ARBA00022857"/>
    </source>
</evidence>
<evidence type="ECO:0000256" key="4">
    <source>
        <dbReference type="ARBA" id="ARBA00023027"/>
    </source>
</evidence>
<evidence type="ECO:0000313" key="7">
    <source>
        <dbReference type="EMBL" id="KAH3896798.1"/>
    </source>
</evidence>
<sequence>MFVPQESGAAAGGYAKDIKEMSTEFQDAVKALYAKQCNEVDIIITTALIPGKKAPILITKVWFHNGYRVQQDSLKPFPLRSKVKMAICKQCKTRTACKSNSQSVQVLCCLLFISV</sequence>
<proteinExistence type="predicted"/>
<dbReference type="AlphaFoldDB" id="A0A9D4NLG1"/>
<evidence type="ECO:0000256" key="5">
    <source>
        <dbReference type="ARBA" id="ARBA00048202"/>
    </source>
</evidence>
<dbReference type="EC" id="7.1.1.1" evidence="1"/>
<dbReference type="EMBL" id="JAIWYP010000001">
    <property type="protein sequence ID" value="KAH3896798.1"/>
    <property type="molecule type" value="Genomic_DNA"/>
</dbReference>
<dbReference type="GO" id="GO:0050661">
    <property type="term" value="F:NADP binding"/>
    <property type="evidence" value="ECO:0007669"/>
    <property type="project" value="TreeGrafter"/>
</dbReference>
<name>A0A9D4NLG1_DREPO</name>
<keyword evidence="8" id="KW-1185">Reference proteome</keyword>
<reference evidence="7" key="2">
    <citation type="submission" date="2020-11" db="EMBL/GenBank/DDBJ databases">
        <authorList>
            <person name="McCartney M.A."/>
            <person name="Auch B."/>
            <person name="Kono T."/>
            <person name="Mallez S."/>
            <person name="Becker A."/>
            <person name="Gohl D.M."/>
            <person name="Silverstein K.A.T."/>
            <person name="Koren S."/>
            <person name="Bechman K.B."/>
            <person name="Herman A."/>
            <person name="Abrahante J.E."/>
            <person name="Garbe J."/>
        </authorList>
    </citation>
    <scope>NUCLEOTIDE SEQUENCE</scope>
    <source>
        <strain evidence="7">Duluth1</strain>
        <tissue evidence="7">Whole animal</tissue>
    </source>
</reference>